<keyword evidence="3" id="KW-1185">Reference proteome</keyword>
<dbReference type="EMBL" id="JAYRBN010000056">
    <property type="protein sequence ID" value="KAL2743614.1"/>
    <property type="molecule type" value="Genomic_DNA"/>
</dbReference>
<keyword evidence="1" id="KW-0472">Membrane</keyword>
<organism evidence="2 3">
    <name type="scientific">Vespula maculifrons</name>
    <name type="common">Eastern yellow jacket</name>
    <name type="synonym">Wasp</name>
    <dbReference type="NCBI Taxonomy" id="7453"/>
    <lineage>
        <taxon>Eukaryota</taxon>
        <taxon>Metazoa</taxon>
        <taxon>Ecdysozoa</taxon>
        <taxon>Arthropoda</taxon>
        <taxon>Hexapoda</taxon>
        <taxon>Insecta</taxon>
        <taxon>Pterygota</taxon>
        <taxon>Neoptera</taxon>
        <taxon>Endopterygota</taxon>
        <taxon>Hymenoptera</taxon>
        <taxon>Apocrita</taxon>
        <taxon>Aculeata</taxon>
        <taxon>Vespoidea</taxon>
        <taxon>Vespidae</taxon>
        <taxon>Vespinae</taxon>
        <taxon>Vespula</taxon>
    </lineage>
</organism>
<feature type="transmembrane region" description="Helical" evidence="1">
    <location>
        <begin position="36"/>
        <end position="54"/>
    </location>
</feature>
<gene>
    <name evidence="2" type="ORF">V1477_009103</name>
</gene>
<comment type="caution">
    <text evidence="2">The sequence shown here is derived from an EMBL/GenBank/DDBJ whole genome shotgun (WGS) entry which is preliminary data.</text>
</comment>
<proteinExistence type="predicted"/>
<reference evidence="2 3" key="1">
    <citation type="journal article" date="2024" name="Ann. Entomol. Soc. Am.">
        <title>Genomic analyses of the southern and eastern yellowjacket wasps (Hymenoptera: Vespidae) reveal evolutionary signatures of social life.</title>
        <authorList>
            <person name="Catto M.A."/>
            <person name="Caine P.B."/>
            <person name="Orr S.E."/>
            <person name="Hunt B.G."/>
            <person name="Goodisman M.A.D."/>
        </authorList>
    </citation>
    <scope>NUCLEOTIDE SEQUENCE [LARGE SCALE GENOMIC DNA]</scope>
    <source>
        <strain evidence="2">232</strain>
        <tissue evidence="2">Head and thorax</tissue>
    </source>
</reference>
<dbReference type="Proteomes" id="UP001607303">
    <property type="component" value="Unassembled WGS sequence"/>
</dbReference>
<evidence type="ECO:0000313" key="2">
    <source>
        <dbReference type="EMBL" id="KAL2743614.1"/>
    </source>
</evidence>
<evidence type="ECO:0000313" key="3">
    <source>
        <dbReference type="Proteomes" id="UP001607303"/>
    </source>
</evidence>
<keyword evidence="1" id="KW-1133">Transmembrane helix</keyword>
<accession>A0ABD2CFC4</accession>
<dbReference type="AlphaFoldDB" id="A0ABD2CFC4"/>
<keyword evidence="1" id="KW-0812">Transmembrane</keyword>
<evidence type="ECO:0000256" key="1">
    <source>
        <dbReference type="SAM" id="Phobius"/>
    </source>
</evidence>
<name>A0ABD2CFC4_VESMC</name>
<sequence>MCIHTKEVLYMPCTNTYNPSLDFCKNDANFRLSQQLYFRIWGLIALTIFTAYITKSSFPRVA</sequence>
<protein>
    <submittedName>
        <fullName evidence="2">Uncharacterized protein</fullName>
    </submittedName>
</protein>